<dbReference type="Gene3D" id="3.90.550.10">
    <property type="entry name" value="Spore Coat Polysaccharide Biosynthesis Protein SpsA, Chain A"/>
    <property type="match status" value="1"/>
</dbReference>
<reference evidence="2 3" key="1">
    <citation type="submission" date="2019-01" db="EMBL/GenBank/DDBJ databases">
        <title>Filimonas sp. strain TTM-71.</title>
        <authorList>
            <person name="Chen W.-M."/>
        </authorList>
    </citation>
    <scope>NUCLEOTIDE SEQUENCE [LARGE SCALE GENOMIC DNA]</scope>
    <source>
        <strain evidence="2 3">TTM-71</strain>
    </source>
</reference>
<dbReference type="GO" id="GO:0016758">
    <property type="term" value="F:hexosyltransferase activity"/>
    <property type="evidence" value="ECO:0007669"/>
    <property type="project" value="UniProtKB-ARBA"/>
</dbReference>
<dbReference type="RefSeq" id="WP_129003113.1">
    <property type="nucleotide sequence ID" value="NZ_SDHZ01000001.1"/>
</dbReference>
<accession>A0A4Q1DCZ8</accession>
<keyword evidence="3" id="KW-1185">Reference proteome</keyword>
<feature type="domain" description="Glycosyltransferase 2-like" evidence="1">
    <location>
        <begin position="6"/>
        <end position="140"/>
    </location>
</feature>
<evidence type="ECO:0000259" key="1">
    <source>
        <dbReference type="Pfam" id="PF00535"/>
    </source>
</evidence>
<dbReference type="AlphaFoldDB" id="A0A4Q1DCZ8"/>
<dbReference type="InterPro" id="IPR029044">
    <property type="entry name" value="Nucleotide-diphossugar_trans"/>
</dbReference>
<dbReference type="CDD" id="cd00761">
    <property type="entry name" value="Glyco_tranf_GTA_type"/>
    <property type="match status" value="1"/>
</dbReference>
<organism evidence="2 3">
    <name type="scientific">Filimonas effusa</name>
    <dbReference type="NCBI Taxonomy" id="2508721"/>
    <lineage>
        <taxon>Bacteria</taxon>
        <taxon>Pseudomonadati</taxon>
        <taxon>Bacteroidota</taxon>
        <taxon>Chitinophagia</taxon>
        <taxon>Chitinophagales</taxon>
        <taxon>Chitinophagaceae</taxon>
        <taxon>Filimonas</taxon>
    </lineage>
</organism>
<proteinExistence type="predicted"/>
<protein>
    <submittedName>
        <fullName evidence="2">Glycosyltransferase family 2 protein</fullName>
    </submittedName>
</protein>
<evidence type="ECO:0000313" key="3">
    <source>
        <dbReference type="Proteomes" id="UP000290545"/>
    </source>
</evidence>
<dbReference type="OrthoDB" id="9815829at2"/>
<dbReference type="Pfam" id="PF00535">
    <property type="entry name" value="Glycos_transf_2"/>
    <property type="match status" value="1"/>
</dbReference>
<evidence type="ECO:0000313" key="2">
    <source>
        <dbReference type="EMBL" id="RXK87352.1"/>
    </source>
</evidence>
<keyword evidence="2" id="KW-0808">Transferase</keyword>
<dbReference type="PANTHER" id="PTHR22916:SF3">
    <property type="entry name" value="UDP-GLCNAC:BETAGAL BETA-1,3-N-ACETYLGLUCOSAMINYLTRANSFERASE-LIKE PROTEIN 1"/>
    <property type="match status" value="1"/>
</dbReference>
<comment type="caution">
    <text evidence="2">The sequence shown here is derived from an EMBL/GenBank/DDBJ whole genome shotgun (WGS) entry which is preliminary data.</text>
</comment>
<dbReference type="Proteomes" id="UP000290545">
    <property type="component" value="Unassembled WGS sequence"/>
</dbReference>
<dbReference type="SUPFAM" id="SSF53448">
    <property type="entry name" value="Nucleotide-diphospho-sugar transferases"/>
    <property type="match status" value="1"/>
</dbReference>
<dbReference type="InterPro" id="IPR001173">
    <property type="entry name" value="Glyco_trans_2-like"/>
</dbReference>
<dbReference type="PANTHER" id="PTHR22916">
    <property type="entry name" value="GLYCOSYLTRANSFERASE"/>
    <property type="match status" value="1"/>
</dbReference>
<sequence>MSVLLSICIPTFNRADYLKESVEAIIEQLSPDLQAIVEICISNNASTDGTHDLVQNLIHSNPTIAISYRRNETNMGPDWNFFQAMSMARGEFSWLFGDDDGLVRNAIPRILELVKENKQVGLFLFNRINCDINLRELSNQDFLRPDIGTTCFDFSDPIQEKYYYTMCRSLGGLLSFISSVVYKTEAVKNQEFDETFIGSAYSFLFFWYKFLKRGNKLFYVREYLIKCRHGLPSFGSGYRRTMLDFKGFLFIKDKLFVNDSAGQDFIEVLKYEWPIEDLLTIYCKIDLNEWNMEVKPRLKIVGWTDREISFIEKMGNAPGLYKSRLKERLKAVLKRG</sequence>
<name>A0A4Q1DCZ8_9BACT</name>
<gene>
    <name evidence="2" type="ORF">ESB13_11405</name>
</gene>
<dbReference type="EMBL" id="SDHZ01000001">
    <property type="protein sequence ID" value="RXK87352.1"/>
    <property type="molecule type" value="Genomic_DNA"/>
</dbReference>